<comment type="caution">
    <text evidence="4">The sequence shown here is derived from an EMBL/GenBank/DDBJ whole genome shotgun (WGS) entry which is preliminary data.</text>
</comment>
<dbReference type="STRING" id="1655612.ABS10_00860"/>
<dbReference type="InterPro" id="IPR000119">
    <property type="entry name" value="Hist_DNA-bd"/>
</dbReference>
<dbReference type="Pfam" id="PF00216">
    <property type="entry name" value="Bac_DNA_binding"/>
    <property type="match status" value="1"/>
</dbReference>
<dbReference type="GO" id="GO:0003677">
    <property type="term" value="F:DNA binding"/>
    <property type="evidence" value="ECO:0007669"/>
    <property type="project" value="UniProtKB-KW"/>
</dbReference>
<evidence type="ECO:0000313" key="4">
    <source>
        <dbReference type="EMBL" id="KRO94533.1"/>
    </source>
</evidence>
<name>A0A0R2U4U9_9GAMM</name>
<dbReference type="GO" id="GO:0005829">
    <property type="term" value="C:cytosol"/>
    <property type="evidence" value="ECO:0007669"/>
    <property type="project" value="TreeGrafter"/>
</dbReference>
<proteinExistence type="inferred from homology"/>
<dbReference type="AlphaFoldDB" id="A0A0R2U4U9"/>
<sequence>MNNSIHRLNKSDLILQMERKFSYLSPEIISDAVELVLQEIINRTALDDRVEIRGFGVFTKKNIRPRKFINPKTKEISYLGETATMHFKASEKLLPNHG</sequence>
<evidence type="ECO:0000256" key="1">
    <source>
        <dbReference type="ARBA" id="ARBA00010529"/>
    </source>
</evidence>
<dbReference type="GO" id="GO:0030527">
    <property type="term" value="F:structural constituent of chromatin"/>
    <property type="evidence" value="ECO:0007669"/>
    <property type="project" value="InterPro"/>
</dbReference>
<protein>
    <recommendedName>
        <fullName evidence="6">Integration host factor subunit beta</fullName>
    </recommendedName>
</protein>
<dbReference type="SMART" id="SM00411">
    <property type="entry name" value="BHL"/>
    <property type="match status" value="1"/>
</dbReference>
<dbReference type="InterPro" id="IPR010992">
    <property type="entry name" value="IHF-like_DNA-bd_dom_sf"/>
</dbReference>
<comment type="similarity">
    <text evidence="1 3">Belongs to the bacterial histone-like protein family.</text>
</comment>
<dbReference type="PANTHER" id="PTHR33175:SF5">
    <property type="entry name" value="INTEGRATION HOST FACTOR SUBUNIT BETA"/>
    <property type="match status" value="1"/>
</dbReference>
<organism evidence="4 5">
    <name type="scientific">SAR86 cluster bacterium BACL1 MAG-120820-bin45</name>
    <dbReference type="NCBI Taxonomy" id="1655612"/>
    <lineage>
        <taxon>Bacteria</taxon>
        <taxon>Pseudomonadati</taxon>
        <taxon>Pseudomonadota</taxon>
        <taxon>Gammaproteobacteria</taxon>
        <taxon>SAR86 cluster</taxon>
    </lineage>
</organism>
<evidence type="ECO:0008006" key="6">
    <source>
        <dbReference type="Google" id="ProtNLM"/>
    </source>
</evidence>
<dbReference type="SUPFAM" id="SSF47729">
    <property type="entry name" value="IHF-like DNA-binding proteins"/>
    <property type="match status" value="1"/>
</dbReference>
<gene>
    <name evidence="4" type="ORF">ABS10_00860</name>
</gene>
<dbReference type="CDD" id="cd13836">
    <property type="entry name" value="IHF_B"/>
    <property type="match status" value="1"/>
</dbReference>
<accession>A0A0R2U4U9</accession>
<keyword evidence="2" id="KW-0238">DNA-binding</keyword>
<evidence type="ECO:0000313" key="5">
    <source>
        <dbReference type="Proteomes" id="UP000051027"/>
    </source>
</evidence>
<reference evidence="4 5" key="1">
    <citation type="submission" date="2015-10" db="EMBL/GenBank/DDBJ databases">
        <title>Metagenome-Assembled Genomes uncover a global brackish microbiome.</title>
        <authorList>
            <person name="Hugerth L.W."/>
            <person name="Larsson J."/>
            <person name="Alneberg J."/>
            <person name="Lindh M.V."/>
            <person name="Legrand C."/>
            <person name="Pinhassi J."/>
            <person name="Andersson A.F."/>
        </authorList>
    </citation>
    <scope>NUCLEOTIDE SEQUENCE [LARGE SCALE GENOMIC DNA]</scope>
    <source>
        <strain evidence="4">BACL1 MAG-120820-bin45</strain>
    </source>
</reference>
<dbReference type="Proteomes" id="UP000051027">
    <property type="component" value="Unassembled WGS sequence"/>
</dbReference>
<dbReference type="PANTHER" id="PTHR33175">
    <property type="entry name" value="DNA-BINDING PROTEIN HU"/>
    <property type="match status" value="1"/>
</dbReference>
<evidence type="ECO:0000256" key="3">
    <source>
        <dbReference type="RuleBase" id="RU003939"/>
    </source>
</evidence>
<evidence type="ECO:0000256" key="2">
    <source>
        <dbReference type="ARBA" id="ARBA00023125"/>
    </source>
</evidence>
<dbReference type="Gene3D" id="4.10.520.10">
    <property type="entry name" value="IHF-like DNA-binding proteins"/>
    <property type="match status" value="1"/>
</dbReference>
<dbReference type="EMBL" id="LICS01000089">
    <property type="protein sequence ID" value="KRO94533.1"/>
    <property type="molecule type" value="Genomic_DNA"/>
</dbReference>